<proteinExistence type="predicted"/>
<organism evidence="1 2">
    <name type="scientific">Aspergillus puulaauensis</name>
    <dbReference type="NCBI Taxonomy" id="1220207"/>
    <lineage>
        <taxon>Eukaryota</taxon>
        <taxon>Fungi</taxon>
        <taxon>Dikarya</taxon>
        <taxon>Ascomycota</taxon>
        <taxon>Pezizomycotina</taxon>
        <taxon>Eurotiomycetes</taxon>
        <taxon>Eurotiomycetidae</taxon>
        <taxon>Eurotiales</taxon>
        <taxon>Aspergillaceae</taxon>
        <taxon>Aspergillus</taxon>
    </lineage>
</organism>
<reference evidence="1" key="1">
    <citation type="submission" date="2021-01" db="EMBL/GenBank/DDBJ databases">
        <authorList>
            <consortium name="Aspergillus puulaauensis MK2 genome sequencing consortium"/>
            <person name="Kazuki M."/>
            <person name="Futagami T."/>
        </authorList>
    </citation>
    <scope>NUCLEOTIDE SEQUENCE</scope>
    <source>
        <strain evidence="1">MK2</strain>
    </source>
</reference>
<dbReference type="RefSeq" id="XP_041551640.1">
    <property type="nucleotide sequence ID" value="XM_041698457.1"/>
</dbReference>
<sequence length="223" mass="25419">MNTKCLPPPESANLTCGFFIPRLQMPNTLYRILSCCDRRANARVKPPHADIDPPSKFRFDRLGSQLENHAGDRHNEKLNPGRRHRIEGEQWGFATEGFEIPPEQYSSAKRTFDVQLGRYQGEKVFYRRLLLDRQGDLNAVSDEVARLLGVPVMPYNGPPVRLPNGYWAKPQGIIEVEWSLYKCISHYRTEVLVIENNSFDMVLGASSIRNHGLLEQTAVSSHT</sequence>
<protein>
    <submittedName>
        <fullName evidence="1">Uncharacterized protein</fullName>
    </submittedName>
</protein>
<dbReference type="EMBL" id="AP024443">
    <property type="protein sequence ID" value="BCS19446.1"/>
    <property type="molecule type" value="Genomic_DNA"/>
</dbReference>
<gene>
    <name evidence="1" type="ORF">APUU_12274A</name>
</gene>
<evidence type="ECO:0000313" key="2">
    <source>
        <dbReference type="Proteomes" id="UP000654913"/>
    </source>
</evidence>
<dbReference type="KEGG" id="apuu:APUU_12274A"/>
<reference evidence="1" key="2">
    <citation type="submission" date="2021-02" db="EMBL/GenBank/DDBJ databases">
        <title>Aspergillus puulaauensis MK2 genome sequence.</title>
        <authorList>
            <person name="Futagami T."/>
            <person name="Mori K."/>
            <person name="Kadooka C."/>
            <person name="Tanaka T."/>
        </authorList>
    </citation>
    <scope>NUCLEOTIDE SEQUENCE</scope>
    <source>
        <strain evidence="1">MK2</strain>
    </source>
</reference>
<dbReference type="GeneID" id="64969451"/>
<name>A0A7R7XE05_9EURO</name>
<evidence type="ECO:0000313" key="1">
    <source>
        <dbReference type="EMBL" id="BCS19446.1"/>
    </source>
</evidence>
<dbReference type="AlphaFoldDB" id="A0A7R7XE05"/>
<dbReference type="CDD" id="cd00303">
    <property type="entry name" value="retropepsin_like"/>
    <property type="match status" value="1"/>
</dbReference>
<dbReference type="OrthoDB" id="4492958at2759"/>
<keyword evidence="2" id="KW-1185">Reference proteome</keyword>
<accession>A0A7R7XE05</accession>
<dbReference type="Proteomes" id="UP000654913">
    <property type="component" value="Chromosome 1"/>
</dbReference>